<dbReference type="InterPro" id="IPR001001">
    <property type="entry name" value="DNA_polIII_beta"/>
</dbReference>
<evidence type="ECO:0000256" key="5">
    <source>
        <dbReference type="ARBA" id="ARBA00022679"/>
    </source>
</evidence>
<keyword evidence="9" id="KW-0238">DNA-binding</keyword>
<dbReference type="GO" id="GO:0009360">
    <property type="term" value="C:DNA polymerase III complex"/>
    <property type="evidence" value="ECO:0007669"/>
    <property type="project" value="InterPro"/>
</dbReference>
<comment type="subcellular location">
    <subcellularLocation>
        <location evidence="1 10">Cytoplasm</location>
    </subcellularLocation>
</comment>
<comment type="similarity">
    <text evidence="2 10">Belongs to the beta sliding clamp family.</text>
</comment>
<keyword evidence="5 10" id="KW-0808">Transferase</keyword>
<accession>A0A1F6UYU5</accession>
<dbReference type="SUPFAM" id="SSF55979">
    <property type="entry name" value="DNA clamp"/>
    <property type="match status" value="3"/>
</dbReference>
<evidence type="ECO:0000256" key="1">
    <source>
        <dbReference type="ARBA" id="ARBA00004496"/>
    </source>
</evidence>
<evidence type="ECO:0000256" key="2">
    <source>
        <dbReference type="ARBA" id="ARBA00010752"/>
    </source>
</evidence>
<keyword evidence="7 10" id="KW-0235">DNA replication</keyword>
<dbReference type="SMART" id="SM00480">
    <property type="entry name" value="POL3Bc"/>
    <property type="match status" value="1"/>
</dbReference>
<proteinExistence type="inferred from homology"/>
<feature type="domain" description="DNA polymerase III beta sliding clamp central" evidence="12">
    <location>
        <begin position="129"/>
        <end position="243"/>
    </location>
</feature>
<feature type="domain" description="DNA polymerase III beta sliding clamp N-terminal" evidence="11">
    <location>
        <begin position="1"/>
        <end position="118"/>
    </location>
</feature>
<dbReference type="Pfam" id="PF00712">
    <property type="entry name" value="DNA_pol3_beta"/>
    <property type="match status" value="1"/>
</dbReference>
<dbReference type="Gene3D" id="3.10.150.10">
    <property type="entry name" value="DNA Polymerase III, subunit A, domain 2"/>
    <property type="match status" value="1"/>
</dbReference>
<feature type="domain" description="DNA polymerase III beta sliding clamp C-terminal" evidence="13">
    <location>
        <begin position="246"/>
        <end position="365"/>
    </location>
</feature>
<dbReference type="NCBIfam" id="TIGR00663">
    <property type="entry name" value="dnan"/>
    <property type="match status" value="1"/>
</dbReference>
<dbReference type="PIRSF" id="PIRSF000804">
    <property type="entry name" value="DNA_pol_III_b"/>
    <property type="match status" value="1"/>
</dbReference>
<evidence type="ECO:0000259" key="12">
    <source>
        <dbReference type="Pfam" id="PF02767"/>
    </source>
</evidence>
<dbReference type="GO" id="GO:0003887">
    <property type="term" value="F:DNA-directed DNA polymerase activity"/>
    <property type="evidence" value="ECO:0007669"/>
    <property type="project" value="UniProtKB-UniRule"/>
</dbReference>
<evidence type="ECO:0000313" key="15">
    <source>
        <dbReference type="Proteomes" id="UP000179076"/>
    </source>
</evidence>
<evidence type="ECO:0000259" key="13">
    <source>
        <dbReference type="Pfam" id="PF02768"/>
    </source>
</evidence>
<dbReference type="AlphaFoldDB" id="A0A1F6UYU5"/>
<dbReference type="Pfam" id="PF02768">
    <property type="entry name" value="DNA_pol3_beta_3"/>
    <property type="match status" value="1"/>
</dbReference>
<evidence type="ECO:0000256" key="8">
    <source>
        <dbReference type="ARBA" id="ARBA00022932"/>
    </source>
</evidence>
<keyword evidence="4 10" id="KW-0963">Cytoplasm</keyword>
<evidence type="ECO:0000256" key="7">
    <source>
        <dbReference type="ARBA" id="ARBA00022705"/>
    </source>
</evidence>
<reference evidence="14 15" key="1">
    <citation type="journal article" date="2016" name="Nat. Commun.">
        <title>Thousands of microbial genomes shed light on interconnected biogeochemical processes in an aquifer system.</title>
        <authorList>
            <person name="Anantharaman K."/>
            <person name="Brown C.T."/>
            <person name="Hug L.A."/>
            <person name="Sharon I."/>
            <person name="Castelle C.J."/>
            <person name="Probst A.J."/>
            <person name="Thomas B.C."/>
            <person name="Singh A."/>
            <person name="Wilkins M.J."/>
            <person name="Karaoz U."/>
            <person name="Brodie E.L."/>
            <person name="Williams K.H."/>
            <person name="Hubbard S.S."/>
            <person name="Banfield J.F."/>
        </authorList>
    </citation>
    <scope>NUCLEOTIDE SEQUENCE [LARGE SCALE GENOMIC DNA]</scope>
</reference>
<dbReference type="InterPro" id="IPR022637">
    <property type="entry name" value="DNA_polIII_beta_cen"/>
</dbReference>
<evidence type="ECO:0000256" key="3">
    <source>
        <dbReference type="ARBA" id="ARBA00021035"/>
    </source>
</evidence>
<dbReference type="CDD" id="cd00140">
    <property type="entry name" value="beta_clamp"/>
    <property type="match status" value="1"/>
</dbReference>
<keyword evidence="8 10" id="KW-0239">DNA-directed DNA polymerase</keyword>
<protein>
    <recommendedName>
        <fullName evidence="3 10">Beta sliding clamp</fullName>
    </recommendedName>
</protein>
<evidence type="ECO:0000256" key="9">
    <source>
        <dbReference type="ARBA" id="ARBA00023125"/>
    </source>
</evidence>
<evidence type="ECO:0000256" key="10">
    <source>
        <dbReference type="PIRNR" id="PIRNR000804"/>
    </source>
</evidence>
<comment type="subunit">
    <text evidence="10">Forms a ring-shaped head-to-tail homodimer around DNA.</text>
</comment>
<dbReference type="EMBL" id="MFSP01000174">
    <property type="protein sequence ID" value="OGI62513.1"/>
    <property type="molecule type" value="Genomic_DNA"/>
</dbReference>
<comment type="caution">
    <text evidence="14">The sequence shown here is derived from an EMBL/GenBank/DDBJ whole genome shotgun (WGS) entry which is preliminary data.</text>
</comment>
<dbReference type="PANTHER" id="PTHR30478:SF0">
    <property type="entry name" value="BETA SLIDING CLAMP"/>
    <property type="match status" value="1"/>
</dbReference>
<dbReference type="PANTHER" id="PTHR30478">
    <property type="entry name" value="DNA POLYMERASE III SUBUNIT BETA"/>
    <property type="match status" value="1"/>
</dbReference>
<dbReference type="InterPro" id="IPR046938">
    <property type="entry name" value="DNA_clamp_sf"/>
</dbReference>
<dbReference type="Gene3D" id="3.70.10.10">
    <property type="match status" value="1"/>
</dbReference>
<sequence>MRIEIDRENLLIPVSVVAGVVERRQTLPILAYLLLRASETGISMIGTDQEVEVIAIANGEVVDRGDVTVPARKLLDICRALPEGVRITVASQGNKIAVKAGKSRFSLATLPADDFPKVETLDFVSVLTIPALELKQVLGSTAFCMAQQDVRYYLNGLYLEVENHQIRAVATDGHRMAIVELEGELSALKPAQIIVPRKAIYEIARLLPSDETPVTIAVDTNHLRLQVAGLVVTSKLIDGKFPDYQKVIPAVQTKSVILNQIQFRDALNRVAILANEKYRGVRLNLQNGKLSVTAHNPEQEEAIEEIETSYSGEPLEIGFNVNYLVEAAGAIDSPEIVLGLSDANSSCTLRSSVETGAQYIVMPMRL</sequence>
<name>A0A1F6UYU5_9PROT</name>
<dbReference type="Proteomes" id="UP000179076">
    <property type="component" value="Unassembled WGS sequence"/>
</dbReference>
<comment type="function">
    <text evidence="10">Confers DNA tethering and processivity to DNA polymerases and other proteins. Acts as a clamp, forming a ring around DNA (a reaction catalyzed by the clamp-loading complex) which diffuses in an ATP-independent manner freely and bidirectionally along dsDNA. Initially characterized for its ability to contact the catalytic subunit of DNA polymerase III (Pol III), a complex, multichain enzyme responsible for most of the replicative synthesis in bacteria; Pol III exhibits 3'-5' exonuclease proofreading activity. The beta chain is required for initiation of replication as well as for processivity of DNA replication.</text>
</comment>
<keyword evidence="6 10" id="KW-0548">Nucleotidyltransferase</keyword>
<evidence type="ECO:0000256" key="4">
    <source>
        <dbReference type="ARBA" id="ARBA00022490"/>
    </source>
</evidence>
<dbReference type="GO" id="GO:0003677">
    <property type="term" value="F:DNA binding"/>
    <property type="evidence" value="ECO:0007669"/>
    <property type="project" value="UniProtKB-UniRule"/>
</dbReference>
<dbReference type="GO" id="GO:0008408">
    <property type="term" value="F:3'-5' exonuclease activity"/>
    <property type="evidence" value="ECO:0007669"/>
    <property type="project" value="InterPro"/>
</dbReference>
<dbReference type="InterPro" id="IPR022634">
    <property type="entry name" value="DNA_polIII_beta_N"/>
</dbReference>
<dbReference type="InterPro" id="IPR022635">
    <property type="entry name" value="DNA_polIII_beta_C"/>
</dbReference>
<evidence type="ECO:0000259" key="11">
    <source>
        <dbReference type="Pfam" id="PF00712"/>
    </source>
</evidence>
<dbReference type="GO" id="GO:0006271">
    <property type="term" value="P:DNA strand elongation involved in DNA replication"/>
    <property type="evidence" value="ECO:0007669"/>
    <property type="project" value="TreeGrafter"/>
</dbReference>
<evidence type="ECO:0000256" key="6">
    <source>
        <dbReference type="ARBA" id="ARBA00022695"/>
    </source>
</evidence>
<dbReference type="Pfam" id="PF02767">
    <property type="entry name" value="DNA_pol3_beta_2"/>
    <property type="match status" value="1"/>
</dbReference>
<gene>
    <name evidence="14" type="ORF">A2W18_09505</name>
</gene>
<dbReference type="GO" id="GO:0005737">
    <property type="term" value="C:cytoplasm"/>
    <property type="evidence" value="ECO:0007669"/>
    <property type="project" value="UniProtKB-SubCell"/>
</dbReference>
<organism evidence="14 15">
    <name type="scientific">Candidatus Muproteobacteria bacterium RBG_16_60_9</name>
    <dbReference type="NCBI Taxonomy" id="1817755"/>
    <lineage>
        <taxon>Bacteria</taxon>
        <taxon>Pseudomonadati</taxon>
        <taxon>Pseudomonadota</taxon>
        <taxon>Candidatus Muproteobacteria</taxon>
    </lineage>
</organism>
<evidence type="ECO:0000313" key="14">
    <source>
        <dbReference type="EMBL" id="OGI62513.1"/>
    </source>
</evidence>